<gene>
    <name evidence="3" type="ORF">D7D52_32745</name>
</gene>
<keyword evidence="1" id="KW-1133">Transmembrane helix</keyword>
<keyword evidence="4" id="KW-1185">Reference proteome</keyword>
<dbReference type="Gene3D" id="3.40.30.10">
    <property type="entry name" value="Glutaredoxin"/>
    <property type="match status" value="1"/>
</dbReference>
<feature type="transmembrane region" description="Helical" evidence="1">
    <location>
        <begin position="20"/>
        <end position="39"/>
    </location>
</feature>
<name>A0A386ZJN7_9NOCA</name>
<accession>A0A386ZJN7</accession>
<evidence type="ECO:0000259" key="2">
    <source>
        <dbReference type="Pfam" id="PF13462"/>
    </source>
</evidence>
<dbReference type="InterPro" id="IPR012336">
    <property type="entry name" value="Thioredoxin-like_fold"/>
</dbReference>
<protein>
    <submittedName>
        <fullName evidence="3">Serine/threonine protein kinase</fullName>
    </submittedName>
</protein>
<sequence length="246" mass="26081">MSNPTSKHTPRPVSSKTTYALAGVAVVVVAAIVAALYLWNRGDGGGVRNDGYGPVHDPAVTVALDSDGAIVLGKSNVAKTIDLYEDPLCPACGQLEKIYGQEIAQQVDLGKIEVRYRLVNFLDPKSKSKDYSTRAVAANECVAQSGNGPVYSKFHQLLFTTEQPSEGGADHDNKSLADIAKQAGAGDDVAKCITSGDRADTARGHAEAALKTLDTKLDNRAATPAVFIDDKKIDVNKKNWVLDAAK</sequence>
<keyword evidence="1" id="KW-0472">Membrane</keyword>
<proteinExistence type="predicted"/>
<reference evidence="3 4" key="1">
    <citation type="submission" date="2018-09" db="EMBL/GenBank/DDBJ databases">
        <title>Nocardia yunnanensis sp. nov., an actinomycete isolated from a soil sample.</title>
        <authorList>
            <person name="Zhang J."/>
        </authorList>
    </citation>
    <scope>NUCLEOTIDE SEQUENCE [LARGE SCALE GENOMIC DNA]</scope>
    <source>
        <strain evidence="3 4">CFHS0054</strain>
    </source>
</reference>
<dbReference type="EMBL" id="CP032568">
    <property type="protein sequence ID" value="AYF77797.1"/>
    <property type="molecule type" value="Genomic_DNA"/>
</dbReference>
<evidence type="ECO:0000313" key="3">
    <source>
        <dbReference type="EMBL" id="AYF77797.1"/>
    </source>
</evidence>
<dbReference type="SUPFAM" id="SSF52833">
    <property type="entry name" value="Thioredoxin-like"/>
    <property type="match status" value="1"/>
</dbReference>
<dbReference type="AlphaFoldDB" id="A0A386ZJN7"/>
<dbReference type="GO" id="GO:0004674">
    <property type="term" value="F:protein serine/threonine kinase activity"/>
    <property type="evidence" value="ECO:0007669"/>
    <property type="project" value="UniProtKB-KW"/>
</dbReference>
<keyword evidence="3" id="KW-0418">Kinase</keyword>
<keyword evidence="3" id="KW-0808">Transferase</keyword>
<dbReference type="RefSeq" id="WP_120742617.1">
    <property type="nucleotide sequence ID" value="NZ_CP032568.1"/>
</dbReference>
<evidence type="ECO:0000313" key="4">
    <source>
        <dbReference type="Proteomes" id="UP000267164"/>
    </source>
</evidence>
<dbReference type="CDD" id="cd02972">
    <property type="entry name" value="DsbA_family"/>
    <property type="match status" value="1"/>
</dbReference>
<dbReference type="OrthoDB" id="117402at2"/>
<feature type="domain" description="Thioredoxin-like fold" evidence="2">
    <location>
        <begin position="67"/>
        <end position="237"/>
    </location>
</feature>
<evidence type="ECO:0000256" key="1">
    <source>
        <dbReference type="SAM" id="Phobius"/>
    </source>
</evidence>
<dbReference type="Pfam" id="PF13462">
    <property type="entry name" value="Thioredoxin_4"/>
    <property type="match status" value="1"/>
</dbReference>
<dbReference type="Proteomes" id="UP000267164">
    <property type="component" value="Chromosome"/>
</dbReference>
<dbReference type="InterPro" id="IPR036249">
    <property type="entry name" value="Thioredoxin-like_sf"/>
</dbReference>
<dbReference type="KEGG" id="nyu:D7D52_32745"/>
<keyword evidence="3" id="KW-0723">Serine/threonine-protein kinase</keyword>
<organism evidence="3 4">
    <name type="scientific">Nocardia yunnanensis</name>
    <dbReference type="NCBI Taxonomy" id="2382165"/>
    <lineage>
        <taxon>Bacteria</taxon>
        <taxon>Bacillati</taxon>
        <taxon>Actinomycetota</taxon>
        <taxon>Actinomycetes</taxon>
        <taxon>Mycobacteriales</taxon>
        <taxon>Nocardiaceae</taxon>
        <taxon>Nocardia</taxon>
    </lineage>
</organism>
<keyword evidence="1" id="KW-0812">Transmembrane</keyword>